<evidence type="ECO:0000313" key="10">
    <source>
        <dbReference type="Proteomes" id="UP001139311"/>
    </source>
</evidence>
<sequence>MNHLVLPRSGREARSSQITEPTGRPHILQYWPLALGVWFLVSAMGLWLVTARADRLQRQAEDSVLRRAEAAAEAIEQNLAHMLQGVGSLHDLAQTRQGRLDAGDQGGAQAIEAHLADIARHGRFGVLQVDIVGQDGWLAWSSKPGWQPAYLWDPDHLQDHRDGGHGLLVNEPLPDHSSGQRGVEFTRRIQDLSGAVSGMAVVSIDPAALSRGLTRLQPGEDSTAIVLRRDGVILARSRPEEDGLQPALPAADPLTAALPASISGQLRVPQDQGGRDPTLVGYRVVSETPLAVAVTVRAAQELGWAAFLRHAFQATIVSISLLALAIMALALLWLERRRTQSDLDLARREREAALEGLAHTQRMEALGRLAGGVAHDFNNVLQAVLGGAKLIARRPEDAAAVRRFASMISEAADRGASVTRRLLAFARRGELRAEIVDVVALLAGVREVLAHTLGAEIQVRLEADGLLPPVLADRGQLETVLVNLAVNGRDAMASRGGGTLTLSADPEEIPVGKEHAANLKPGRYLRLSVRDTGAGMDPATLARAAEPFFTTKPKSKGTGLGLAMAKGFAEQSGGAFRIESALGRGTIVTLWLPRAVSGAKPAVPKETEAAPPADTALPATGGIRVLLVDDEALVRTTLAENLATHGWIISEAESGAAALAWLDGGEAFDLLVTDLAMPGMDGLAVIREARRRRPGMPALLVTGHAGDAQVGLLAAAAAGGPFALLRKPVAADELRSRAEVLLQSGQVSAPVEDEQEPTLMTA</sequence>
<evidence type="ECO:0000256" key="1">
    <source>
        <dbReference type="ARBA" id="ARBA00000085"/>
    </source>
</evidence>
<dbReference type="PROSITE" id="PS50109">
    <property type="entry name" value="HIS_KIN"/>
    <property type="match status" value="1"/>
</dbReference>
<dbReference type="InterPro" id="IPR036890">
    <property type="entry name" value="HATPase_C_sf"/>
</dbReference>
<dbReference type="PROSITE" id="PS50110">
    <property type="entry name" value="RESPONSE_REGULATORY"/>
    <property type="match status" value="1"/>
</dbReference>
<evidence type="ECO:0000259" key="7">
    <source>
        <dbReference type="PROSITE" id="PS50109"/>
    </source>
</evidence>
<feature type="modified residue" description="4-aspartylphosphate" evidence="4">
    <location>
        <position position="674"/>
    </location>
</feature>
<evidence type="ECO:0000259" key="8">
    <source>
        <dbReference type="PROSITE" id="PS50110"/>
    </source>
</evidence>
<dbReference type="SUPFAM" id="SSF55874">
    <property type="entry name" value="ATPase domain of HSP90 chaperone/DNA topoisomerase II/histidine kinase"/>
    <property type="match status" value="1"/>
</dbReference>
<feature type="transmembrane region" description="Helical" evidence="6">
    <location>
        <begin position="30"/>
        <end position="49"/>
    </location>
</feature>
<comment type="caution">
    <text evidence="9">The sequence shown here is derived from an EMBL/GenBank/DDBJ whole genome shotgun (WGS) entry which is preliminary data.</text>
</comment>
<evidence type="ECO:0000256" key="5">
    <source>
        <dbReference type="SAM" id="Coils"/>
    </source>
</evidence>
<dbReference type="InterPro" id="IPR003594">
    <property type="entry name" value="HATPase_dom"/>
</dbReference>
<dbReference type="RefSeq" id="WP_226609818.1">
    <property type="nucleotide sequence ID" value="NZ_JAJAQI010000024.1"/>
</dbReference>
<feature type="transmembrane region" description="Helical" evidence="6">
    <location>
        <begin position="314"/>
        <end position="334"/>
    </location>
</feature>
<dbReference type="SMART" id="SM00448">
    <property type="entry name" value="REC"/>
    <property type="match status" value="1"/>
</dbReference>
<dbReference type="PANTHER" id="PTHR43065">
    <property type="entry name" value="SENSOR HISTIDINE KINASE"/>
    <property type="match status" value="1"/>
</dbReference>
<dbReference type="InterPro" id="IPR011006">
    <property type="entry name" value="CheY-like_superfamily"/>
</dbReference>
<dbReference type="InterPro" id="IPR005467">
    <property type="entry name" value="His_kinase_dom"/>
</dbReference>
<feature type="coiled-coil region" evidence="5">
    <location>
        <begin position="53"/>
        <end position="85"/>
    </location>
</feature>
<accession>A0A9X1IGJ4</accession>
<dbReference type="AlphaFoldDB" id="A0A9X1IGJ4"/>
<keyword evidence="3 4" id="KW-0597">Phosphoprotein</keyword>
<evidence type="ECO:0000256" key="2">
    <source>
        <dbReference type="ARBA" id="ARBA00012438"/>
    </source>
</evidence>
<dbReference type="SUPFAM" id="SSF52172">
    <property type="entry name" value="CheY-like"/>
    <property type="match status" value="1"/>
</dbReference>
<dbReference type="Gene3D" id="3.30.565.10">
    <property type="entry name" value="Histidine kinase-like ATPase, C-terminal domain"/>
    <property type="match status" value="1"/>
</dbReference>
<dbReference type="InterPro" id="IPR003661">
    <property type="entry name" value="HisK_dim/P_dom"/>
</dbReference>
<feature type="domain" description="Response regulatory" evidence="8">
    <location>
        <begin position="624"/>
        <end position="742"/>
    </location>
</feature>
<dbReference type="CDD" id="cd00082">
    <property type="entry name" value="HisKA"/>
    <property type="match status" value="1"/>
</dbReference>
<dbReference type="PANTHER" id="PTHR43065:SF49">
    <property type="entry name" value="HISTIDINE KINASE"/>
    <property type="match status" value="1"/>
</dbReference>
<proteinExistence type="predicted"/>
<dbReference type="SUPFAM" id="SSF47384">
    <property type="entry name" value="Homodimeric domain of signal transducing histidine kinase"/>
    <property type="match status" value="1"/>
</dbReference>
<dbReference type="CDD" id="cd18774">
    <property type="entry name" value="PDC2_HK_sensor"/>
    <property type="match status" value="1"/>
</dbReference>
<keyword evidence="6" id="KW-1133">Transmembrane helix</keyword>
<dbReference type="Gene3D" id="3.30.450.20">
    <property type="entry name" value="PAS domain"/>
    <property type="match status" value="2"/>
</dbReference>
<dbReference type="InterPro" id="IPR036097">
    <property type="entry name" value="HisK_dim/P_sf"/>
</dbReference>
<reference evidence="9" key="1">
    <citation type="submission" date="2021-10" db="EMBL/GenBank/DDBJ databases">
        <title>Roseicella aerolatum sp. nov., isolated from aerosols of e-waste dismantling site.</title>
        <authorList>
            <person name="Qin T."/>
        </authorList>
    </citation>
    <scope>NUCLEOTIDE SEQUENCE</scope>
    <source>
        <strain evidence="9">GB24</strain>
    </source>
</reference>
<organism evidence="9 10">
    <name type="scientific">Roseicella aerolata</name>
    <dbReference type="NCBI Taxonomy" id="2883479"/>
    <lineage>
        <taxon>Bacteria</taxon>
        <taxon>Pseudomonadati</taxon>
        <taxon>Pseudomonadota</taxon>
        <taxon>Alphaproteobacteria</taxon>
        <taxon>Acetobacterales</taxon>
        <taxon>Roseomonadaceae</taxon>
        <taxon>Roseicella</taxon>
    </lineage>
</organism>
<dbReference type="Gene3D" id="1.10.287.130">
    <property type="match status" value="1"/>
</dbReference>
<comment type="catalytic activity">
    <reaction evidence="1">
        <text>ATP + protein L-histidine = ADP + protein N-phospho-L-histidine.</text>
        <dbReference type="EC" id="2.7.13.3"/>
    </reaction>
</comment>
<dbReference type="InterPro" id="IPR004358">
    <property type="entry name" value="Sig_transdc_His_kin-like_C"/>
</dbReference>
<dbReference type="SMART" id="SM00388">
    <property type="entry name" value="HisKA"/>
    <property type="match status" value="1"/>
</dbReference>
<dbReference type="Pfam" id="PF00072">
    <property type="entry name" value="Response_reg"/>
    <property type="match status" value="1"/>
</dbReference>
<keyword evidence="5" id="KW-0175">Coiled coil</keyword>
<gene>
    <name evidence="9" type="ORF">LHA35_16290</name>
</gene>
<dbReference type="PRINTS" id="PR00344">
    <property type="entry name" value="BCTRLSENSOR"/>
</dbReference>
<dbReference type="GO" id="GO:0000155">
    <property type="term" value="F:phosphorelay sensor kinase activity"/>
    <property type="evidence" value="ECO:0007669"/>
    <property type="project" value="InterPro"/>
</dbReference>
<evidence type="ECO:0000256" key="4">
    <source>
        <dbReference type="PROSITE-ProRule" id="PRU00169"/>
    </source>
</evidence>
<dbReference type="EC" id="2.7.13.3" evidence="2"/>
<evidence type="ECO:0000256" key="3">
    <source>
        <dbReference type="ARBA" id="ARBA00022553"/>
    </source>
</evidence>
<keyword evidence="10" id="KW-1185">Reference proteome</keyword>
<evidence type="ECO:0000256" key="6">
    <source>
        <dbReference type="SAM" id="Phobius"/>
    </source>
</evidence>
<dbReference type="InterPro" id="IPR001789">
    <property type="entry name" value="Sig_transdc_resp-reg_receiver"/>
</dbReference>
<dbReference type="Gene3D" id="3.40.50.2300">
    <property type="match status" value="1"/>
</dbReference>
<dbReference type="EMBL" id="JAJAQI010000024">
    <property type="protein sequence ID" value="MCB4823293.1"/>
    <property type="molecule type" value="Genomic_DNA"/>
</dbReference>
<evidence type="ECO:0000313" key="9">
    <source>
        <dbReference type="EMBL" id="MCB4823293.1"/>
    </source>
</evidence>
<dbReference type="Pfam" id="PF02518">
    <property type="entry name" value="HATPase_c"/>
    <property type="match status" value="1"/>
</dbReference>
<feature type="domain" description="Histidine kinase" evidence="7">
    <location>
        <begin position="372"/>
        <end position="596"/>
    </location>
</feature>
<keyword evidence="6" id="KW-0812">Transmembrane</keyword>
<dbReference type="SMART" id="SM00387">
    <property type="entry name" value="HATPase_c"/>
    <property type="match status" value="1"/>
</dbReference>
<keyword evidence="6" id="KW-0472">Membrane</keyword>
<name>A0A9X1IGJ4_9PROT</name>
<dbReference type="CDD" id="cd00156">
    <property type="entry name" value="REC"/>
    <property type="match status" value="1"/>
</dbReference>
<dbReference type="Proteomes" id="UP001139311">
    <property type="component" value="Unassembled WGS sequence"/>
</dbReference>
<protein>
    <recommendedName>
        <fullName evidence="2">histidine kinase</fullName>
        <ecNumber evidence="2">2.7.13.3</ecNumber>
    </recommendedName>
</protein>